<keyword evidence="2" id="KW-0378">Hydrolase</keyword>
<dbReference type="PANTHER" id="PTHR46118:SF4">
    <property type="entry name" value="PROTEIN ABHD11"/>
    <property type="match status" value="1"/>
</dbReference>
<dbReference type="SUPFAM" id="SSF53474">
    <property type="entry name" value="alpha/beta-Hydrolases"/>
    <property type="match status" value="1"/>
</dbReference>
<dbReference type="PANTHER" id="PTHR46118">
    <property type="entry name" value="PROTEIN ABHD11"/>
    <property type="match status" value="1"/>
</dbReference>
<proteinExistence type="inferred from homology"/>
<evidence type="ECO:0000256" key="3">
    <source>
        <dbReference type="SAM" id="Phobius"/>
    </source>
</evidence>
<dbReference type="EMBL" id="JABXBU010002231">
    <property type="protein sequence ID" value="KAF8764095.1"/>
    <property type="molecule type" value="Genomic_DNA"/>
</dbReference>
<comment type="caution">
    <text evidence="4">The sequence shown here is derived from an EMBL/GenBank/DDBJ whole genome shotgun (WGS) entry which is preliminary data.</text>
</comment>
<dbReference type="GO" id="GO:0052689">
    <property type="term" value="F:carboxylic ester hydrolase activity"/>
    <property type="evidence" value="ECO:0007669"/>
    <property type="project" value="TreeGrafter"/>
</dbReference>
<keyword evidence="3" id="KW-1133">Transmembrane helix</keyword>
<protein>
    <submittedName>
        <fullName evidence="4">Protein ABHD11 like protein</fullName>
    </submittedName>
</protein>
<dbReference type="Gene3D" id="3.40.50.1820">
    <property type="entry name" value="alpha/beta hydrolase"/>
    <property type="match status" value="2"/>
</dbReference>
<organism evidence="4 5">
    <name type="scientific">Argiope bruennichi</name>
    <name type="common">Wasp spider</name>
    <name type="synonym">Aranea bruennichi</name>
    <dbReference type="NCBI Taxonomy" id="94029"/>
    <lineage>
        <taxon>Eukaryota</taxon>
        <taxon>Metazoa</taxon>
        <taxon>Ecdysozoa</taxon>
        <taxon>Arthropoda</taxon>
        <taxon>Chelicerata</taxon>
        <taxon>Arachnida</taxon>
        <taxon>Araneae</taxon>
        <taxon>Araneomorphae</taxon>
        <taxon>Entelegynae</taxon>
        <taxon>Araneoidea</taxon>
        <taxon>Araneidae</taxon>
        <taxon>Argiope</taxon>
    </lineage>
</organism>
<dbReference type="InterPro" id="IPR029058">
    <property type="entry name" value="AB_hydrolase_fold"/>
</dbReference>
<evidence type="ECO:0000313" key="5">
    <source>
        <dbReference type="Proteomes" id="UP000807504"/>
    </source>
</evidence>
<dbReference type="Proteomes" id="UP000807504">
    <property type="component" value="Unassembled WGS sequence"/>
</dbReference>
<keyword evidence="5" id="KW-1185">Reference proteome</keyword>
<sequence length="207" mass="23550">MCRNKTPIIFIHGILSSPYCWNKVKSKICDKTGRKGYAVCLRNHGSSEWSEEMSAFDMAEDVKEFMKKEHVSKAILIAHGIAGFAALVIAFTNKPNEKALSRPMIPLLPFYKNKSGKFVWEINVDVVIKMSANIQSFQIPLKEDTIYPGETLFIAAEFSSFVVLKQKEVILKHIPKIRFVLAEGVYHSCHLEKPEKYVDIITKFLVP</sequence>
<evidence type="ECO:0000256" key="2">
    <source>
        <dbReference type="ARBA" id="ARBA00022801"/>
    </source>
</evidence>
<keyword evidence="3" id="KW-0812">Transmembrane</keyword>
<evidence type="ECO:0000313" key="4">
    <source>
        <dbReference type="EMBL" id="KAF8764095.1"/>
    </source>
</evidence>
<keyword evidence="3" id="KW-0472">Membrane</keyword>
<accession>A0A8T0E1T2</accession>
<evidence type="ECO:0000256" key="1">
    <source>
        <dbReference type="ARBA" id="ARBA00008645"/>
    </source>
</evidence>
<reference evidence="4" key="2">
    <citation type="submission" date="2020-06" db="EMBL/GenBank/DDBJ databases">
        <authorList>
            <person name="Sheffer M."/>
        </authorList>
    </citation>
    <scope>NUCLEOTIDE SEQUENCE</scope>
</reference>
<reference evidence="4" key="1">
    <citation type="journal article" date="2020" name="bioRxiv">
        <title>Chromosome-level reference genome of the European wasp spider Argiope bruennichi: a resource for studies on range expansion and evolutionary adaptation.</title>
        <authorList>
            <person name="Sheffer M.M."/>
            <person name="Hoppe A."/>
            <person name="Krehenwinkel H."/>
            <person name="Uhl G."/>
            <person name="Kuss A.W."/>
            <person name="Jensen L."/>
            <person name="Jensen C."/>
            <person name="Gillespie R.G."/>
            <person name="Hoff K.J."/>
            <person name="Prost S."/>
        </authorList>
    </citation>
    <scope>NUCLEOTIDE SEQUENCE</scope>
</reference>
<feature type="transmembrane region" description="Helical" evidence="3">
    <location>
        <begin position="74"/>
        <end position="92"/>
    </location>
</feature>
<dbReference type="AlphaFoldDB" id="A0A8T0E1T2"/>
<gene>
    <name evidence="4" type="ORF">HNY73_022213</name>
</gene>
<comment type="similarity">
    <text evidence="1">Belongs to the AB hydrolase superfamily.</text>
</comment>
<name>A0A8T0E1T2_ARGBR</name>